<sequence>MGLSYECASSILLCSEDNHSIFGCDEEDEEEDAEMHCSDWFPHQKSCEIYRDFLMSFPLLTEECVLLLLQREADHLPRDDYAKRLINGSLDVSIRADAVHWLLKFQVHSYYNFGPLSCYLSVNYLDRFLSSYELPQGKAWMTQLISVACLSLAAKVEETDVPLLLDLQVGEAKFVFEARTIKRMELLLLSTLKWRMHAVTPFSFIDYFLHEINGGNSPSKQSISRSLELILSTIRGVSFLAFKPSEIAAAAALSVMSEARVFDVETASLASAMLIRERVLRCYEVMQEGIVMSSSPLKNGVLSVATEPQSPIGVLDAARLSYKTDEMNSESQPSSRLPSPAMKRRKINSFSVFR</sequence>
<accession>A0ABR2MSF8</accession>
<dbReference type="CDD" id="cd20544">
    <property type="entry name" value="CYCLIN_AtCycD-like_rpt2"/>
    <property type="match status" value="1"/>
</dbReference>
<evidence type="ECO:0000313" key="9">
    <source>
        <dbReference type="Proteomes" id="UP001412067"/>
    </source>
</evidence>
<feature type="domain" description="Cyclin-like" evidence="6">
    <location>
        <begin position="100"/>
        <end position="190"/>
    </location>
</feature>
<dbReference type="SUPFAM" id="SSF47954">
    <property type="entry name" value="Cyclin-like"/>
    <property type="match status" value="2"/>
</dbReference>
<dbReference type="PANTHER" id="PTHR10177">
    <property type="entry name" value="CYCLINS"/>
    <property type="match status" value="1"/>
</dbReference>
<dbReference type="SMART" id="SM01332">
    <property type="entry name" value="Cyclin_C"/>
    <property type="match status" value="1"/>
</dbReference>
<dbReference type="CDD" id="cd20543">
    <property type="entry name" value="CYCLIN_AtCycD-like_rpt1"/>
    <property type="match status" value="1"/>
</dbReference>
<dbReference type="InterPro" id="IPR006671">
    <property type="entry name" value="Cyclin_N"/>
</dbReference>
<dbReference type="InterPro" id="IPR004367">
    <property type="entry name" value="Cyclin_C-dom"/>
</dbReference>
<keyword evidence="1" id="KW-0132">Cell division</keyword>
<feature type="domain" description="Cyclin C-terminal" evidence="7">
    <location>
        <begin position="199"/>
        <end position="323"/>
    </location>
</feature>
<evidence type="ECO:0000256" key="5">
    <source>
        <dbReference type="SAM" id="MobiDB-lite"/>
    </source>
</evidence>
<dbReference type="Pfam" id="PF02984">
    <property type="entry name" value="Cyclin_C"/>
    <property type="match status" value="1"/>
</dbReference>
<dbReference type="Gene3D" id="1.10.472.10">
    <property type="entry name" value="Cyclin-like"/>
    <property type="match status" value="2"/>
</dbReference>
<dbReference type="InterPro" id="IPR039361">
    <property type="entry name" value="Cyclin"/>
</dbReference>
<comment type="similarity">
    <text evidence="4">Belongs to the cyclin family.</text>
</comment>
<keyword evidence="3" id="KW-0131">Cell cycle</keyword>
<evidence type="ECO:0000259" key="6">
    <source>
        <dbReference type="SMART" id="SM00385"/>
    </source>
</evidence>
<name>A0ABR2MSF8_9ASPA</name>
<proteinExistence type="inferred from homology"/>
<dbReference type="SMART" id="SM00385">
    <property type="entry name" value="CYCLIN"/>
    <property type="match status" value="1"/>
</dbReference>
<comment type="caution">
    <text evidence="8">The sequence shown here is derived from an EMBL/GenBank/DDBJ whole genome shotgun (WGS) entry which is preliminary data.</text>
</comment>
<evidence type="ECO:0000259" key="7">
    <source>
        <dbReference type="SMART" id="SM01332"/>
    </source>
</evidence>
<organism evidence="8 9">
    <name type="scientific">Platanthera guangdongensis</name>
    <dbReference type="NCBI Taxonomy" id="2320717"/>
    <lineage>
        <taxon>Eukaryota</taxon>
        <taxon>Viridiplantae</taxon>
        <taxon>Streptophyta</taxon>
        <taxon>Embryophyta</taxon>
        <taxon>Tracheophyta</taxon>
        <taxon>Spermatophyta</taxon>
        <taxon>Magnoliopsida</taxon>
        <taxon>Liliopsida</taxon>
        <taxon>Asparagales</taxon>
        <taxon>Orchidaceae</taxon>
        <taxon>Orchidoideae</taxon>
        <taxon>Orchideae</taxon>
        <taxon>Orchidinae</taxon>
        <taxon>Platanthera</taxon>
    </lineage>
</organism>
<feature type="region of interest" description="Disordered" evidence="5">
    <location>
        <begin position="324"/>
        <end position="343"/>
    </location>
</feature>
<evidence type="ECO:0000256" key="4">
    <source>
        <dbReference type="RuleBase" id="RU000383"/>
    </source>
</evidence>
<dbReference type="InterPro" id="IPR036915">
    <property type="entry name" value="Cyclin-like_sf"/>
</dbReference>
<dbReference type="Proteomes" id="UP001412067">
    <property type="component" value="Unassembled WGS sequence"/>
</dbReference>
<evidence type="ECO:0000256" key="3">
    <source>
        <dbReference type="ARBA" id="ARBA00023306"/>
    </source>
</evidence>
<dbReference type="EMBL" id="JBBWWR010000005">
    <property type="protein sequence ID" value="KAK8966903.1"/>
    <property type="molecule type" value="Genomic_DNA"/>
</dbReference>
<dbReference type="Pfam" id="PF00134">
    <property type="entry name" value="Cyclin_N"/>
    <property type="match status" value="1"/>
</dbReference>
<evidence type="ECO:0000313" key="8">
    <source>
        <dbReference type="EMBL" id="KAK8966903.1"/>
    </source>
</evidence>
<evidence type="ECO:0000256" key="2">
    <source>
        <dbReference type="ARBA" id="ARBA00023127"/>
    </source>
</evidence>
<dbReference type="InterPro" id="IPR013763">
    <property type="entry name" value="Cyclin-like_dom"/>
</dbReference>
<protein>
    <submittedName>
        <fullName evidence="8">Cyclin-D4-1</fullName>
    </submittedName>
</protein>
<reference evidence="8 9" key="1">
    <citation type="journal article" date="2022" name="Nat. Plants">
        <title>Genomes of leafy and leafless Platanthera orchids illuminate the evolution of mycoheterotrophy.</title>
        <authorList>
            <person name="Li M.H."/>
            <person name="Liu K.W."/>
            <person name="Li Z."/>
            <person name="Lu H.C."/>
            <person name="Ye Q.L."/>
            <person name="Zhang D."/>
            <person name="Wang J.Y."/>
            <person name="Li Y.F."/>
            <person name="Zhong Z.M."/>
            <person name="Liu X."/>
            <person name="Yu X."/>
            <person name="Liu D.K."/>
            <person name="Tu X.D."/>
            <person name="Liu B."/>
            <person name="Hao Y."/>
            <person name="Liao X.Y."/>
            <person name="Jiang Y.T."/>
            <person name="Sun W.H."/>
            <person name="Chen J."/>
            <person name="Chen Y.Q."/>
            <person name="Ai Y."/>
            <person name="Zhai J.W."/>
            <person name="Wu S.S."/>
            <person name="Zhou Z."/>
            <person name="Hsiao Y.Y."/>
            <person name="Wu W.L."/>
            <person name="Chen Y.Y."/>
            <person name="Lin Y.F."/>
            <person name="Hsu J.L."/>
            <person name="Li C.Y."/>
            <person name="Wang Z.W."/>
            <person name="Zhao X."/>
            <person name="Zhong W.Y."/>
            <person name="Ma X.K."/>
            <person name="Ma L."/>
            <person name="Huang J."/>
            <person name="Chen G.Z."/>
            <person name="Huang M.Z."/>
            <person name="Huang L."/>
            <person name="Peng D.H."/>
            <person name="Luo Y.B."/>
            <person name="Zou S.Q."/>
            <person name="Chen S.P."/>
            <person name="Lan S."/>
            <person name="Tsai W.C."/>
            <person name="Van de Peer Y."/>
            <person name="Liu Z.J."/>
        </authorList>
    </citation>
    <scope>NUCLEOTIDE SEQUENCE [LARGE SCALE GENOMIC DNA]</scope>
    <source>
        <strain evidence="8">Lor288</strain>
    </source>
</reference>
<gene>
    <name evidence="8" type="primary">CYCD4-1</name>
    <name evidence="8" type="ORF">KSP40_PGU009126</name>
</gene>
<evidence type="ECO:0000256" key="1">
    <source>
        <dbReference type="ARBA" id="ARBA00022618"/>
    </source>
</evidence>
<keyword evidence="9" id="KW-1185">Reference proteome</keyword>
<keyword evidence="2 4" id="KW-0195">Cyclin</keyword>